<protein>
    <submittedName>
        <fullName evidence="2">Uncharacterized protein</fullName>
    </submittedName>
</protein>
<reference evidence="2" key="1">
    <citation type="journal article" date="2020" name="Stud. Mycol.">
        <title>101 Dothideomycetes genomes: a test case for predicting lifestyles and emergence of pathogens.</title>
        <authorList>
            <person name="Haridas S."/>
            <person name="Albert R."/>
            <person name="Binder M."/>
            <person name="Bloem J."/>
            <person name="Labutti K."/>
            <person name="Salamov A."/>
            <person name="Andreopoulos B."/>
            <person name="Baker S."/>
            <person name="Barry K."/>
            <person name="Bills G."/>
            <person name="Bluhm B."/>
            <person name="Cannon C."/>
            <person name="Castanera R."/>
            <person name="Culley D."/>
            <person name="Daum C."/>
            <person name="Ezra D."/>
            <person name="Gonzalez J."/>
            <person name="Henrissat B."/>
            <person name="Kuo A."/>
            <person name="Liang C."/>
            <person name="Lipzen A."/>
            <person name="Lutzoni F."/>
            <person name="Magnuson J."/>
            <person name="Mondo S."/>
            <person name="Nolan M."/>
            <person name="Ohm R."/>
            <person name="Pangilinan J."/>
            <person name="Park H.-J."/>
            <person name="Ramirez L."/>
            <person name="Alfaro M."/>
            <person name="Sun H."/>
            <person name="Tritt A."/>
            <person name="Yoshinaga Y."/>
            <person name="Zwiers L.-H."/>
            <person name="Turgeon B."/>
            <person name="Goodwin S."/>
            <person name="Spatafora J."/>
            <person name="Crous P."/>
            <person name="Grigoriev I."/>
        </authorList>
    </citation>
    <scope>NUCLEOTIDE SEQUENCE</scope>
    <source>
        <strain evidence="2">CBS 269.34</strain>
    </source>
</reference>
<accession>A0A6A6R9F6</accession>
<dbReference type="EMBL" id="MU004183">
    <property type="protein sequence ID" value="KAF2500430.1"/>
    <property type="molecule type" value="Genomic_DNA"/>
</dbReference>
<dbReference type="AlphaFoldDB" id="A0A6A6R9F6"/>
<name>A0A6A6R9F6_9PEZI</name>
<proteinExistence type="predicted"/>
<feature type="compositionally biased region" description="Basic and acidic residues" evidence="1">
    <location>
        <begin position="1"/>
        <end position="19"/>
    </location>
</feature>
<keyword evidence="3" id="KW-1185">Reference proteome</keyword>
<gene>
    <name evidence="2" type="ORF">BU16DRAFT_556898</name>
</gene>
<evidence type="ECO:0000313" key="3">
    <source>
        <dbReference type="Proteomes" id="UP000799750"/>
    </source>
</evidence>
<dbReference type="Proteomes" id="UP000799750">
    <property type="component" value="Unassembled WGS sequence"/>
</dbReference>
<organism evidence="2 3">
    <name type="scientific">Lophium mytilinum</name>
    <dbReference type="NCBI Taxonomy" id="390894"/>
    <lineage>
        <taxon>Eukaryota</taxon>
        <taxon>Fungi</taxon>
        <taxon>Dikarya</taxon>
        <taxon>Ascomycota</taxon>
        <taxon>Pezizomycotina</taxon>
        <taxon>Dothideomycetes</taxon>
        <taxon>Pleosporomycetidae</taxon>
        <taxon>Mytilinidiales</taxon>
        <taxon>Mytilinidiaceae</taxon>
        <taxon>Lophium</taxon>
    </lineage>
</organism>
<feature type="region of interest" description="Disordered" evidence="1">
    <location>
        <begin position="1"/>
        <end position="49"/>
    </location>
</feature>
<evidence type="ECO:0000256" key="1">
    <source>
        <dbReference type="SAM" id="MobiDB-lite"/>
    </source>
</evidence>
<feature type="region of interest" description="Disordered" evidence="1">
    <location>
        <begin position="507"/>
        <end position="527"/>
    </location>
</feature>
<sequence>MSGVKRETTTDEKHTKTVEYGDSSNGQPAPAPPPENVPKSLPRHTEESKHNHDAVYNRVMSGAIFVASPPDPAKLDFPSAPASIGPIGYPAAALAGFTLNAASALLREAQAGKQLSVVAPAGTLERAILAEAAFRVVERLDLDAPYNRQVEDAMKHHIDTIGIKVAAAAPIVMDSIIEPVLRIVLDQLKRPGPKGHNCHQGTSFDDHYWKNSRLAIPSAAGPLSTKLMDSFIQAYKDAPAPGEGQEEFLWSLAGPIINVAGRLLNGVLTGNKKAESSMAGDGDEESIFSKIPWKHLRVLGGKILRSGVEVLDKRNAAKKAAAGGTESEMAGDEELFGIKIPILDDILRTGESTMADGEPGEEGLFDFLSKIPKILTTVMGESAMVDSDAGGEELFGLPFKIPIIDDILGESTMVSETKNSKASSHGKTSLPNGSIGGDLVRRAIAGEAALQAFLELPIEVLEEEGIMEGLATFVTDIAPGLPKYTIPAMKNLNPKILSLVGNKAGKGGQKKLNEAPPNGTPSQQKSILKKKKSLLLPGGYSHTASKFVNQSSPQEV</sequence>
<evidence type="ECO:0000313" key="2">
    <source>
        <dbReference type="EMBL" id="KAF2500430.1"/>
    </source>
</evidence>
<dbReference type="OrthoDB" id="3693942at2759"/>